<sequence>MTIKYLLGCALFALLTVVNISVSNAQQLTKSEKKALKKELKSMSPEELWQLKNSSQEQKVEIITLSKEVKTTREKAIEAEEDLKILQKKHEMLLESTTNPNPQMRTDSGSSEEIIADWKEGVIFRVQIGALTSEEYDKEIPGGFSMDVEGNGDLQRMLIGYYRDYHEADSFKKLMRKLGIRTAWIVPYKDGQRVALKEVLKNVVEE</sequence>
<gene>
    <name evidence="3" type="ORF">GCM10007049_08550</name>
</gene>
<dbReference type="EMBL" id="BMWX01000002">
    <property type="protein sequence ID" value="GGZ18602.1"/>
    <property type="molecule type" value="Genomic_DNA"/>
</dbReference>
<name>A0A918PPX4_9BACT</name>
<proteinExistence type="predicted"/>
<feature type="coiled-coil region" evidence="1">
    <location>
        <begin position="62"/>
        <end position="96"/>
    </location>
</feature>
<keyword evidence="1" id="KW-0175">Coiled coil</keyword>
<reference evidence="3" key="1">
    <citation type="journal article" date="2014" name="Int. J. Syst. Evol. Microbiol.">
        <title>Complete genome sequence of Corynebacterium casei LMG S-19264T (=DSM 44701T), isolated from a smear-ripened cheese.</title>
        <authorList>
            <consortium name="US DOE Joint Genome Institute (JGI-PGF)"/>
            <person name="Walter F."/>
            <person name="Albersmeier A."/>
            <person name="Kalinowski J."/>
            <person name="Ruckert C."/>
        </authorList>
    </citation>
    <scope>NUCLEOTIDE SEQUENCE</scope>
    <source>
        <strain evidence="3">KCTC 12368</strain>
    </source>
</reference>
<organism evidence="3 4">
    <name type="scientific">Echinicola pacifica</name>
    <dbReference type="NCBI Taxonomy" id="346377"/>
    <lineage>
        <taxon>Bacteria</taxon>
        <taxon>Pseudomonadati</taxon>
        <taxon>Bacteroidota</taxon>
        <taxon>Cytophagia</taxon>
        <taxon>Cytophagales</taxon>
        <taxon>Cyclobacteriaceae</taxon>
        <taxon>Echinicola</taxon>
    </lineage>
</organism>
<dbReference type="GO" id="GO:0042834">
    <property type="term" value="F:peptidoglycan binding"/>
    <property type="evidence" value="ECO:0007669"/>
    <property type="project" value="InterPro"/>
</dbReference>
<reference evidence="3" key="2">
    <citation type="submission" date="2020-09" db="EMBL/GenBank/DDBJ databases">
        <authorList>
            <person name="Sun Q."/>
            <person name="Kim S."/>
        </authorList>
    </citation>
    <scope>NUCLEOTIDE SEQUENCE</scope>
    <source>
        <strain evidence="3">KCTC 12368</strain>
    </source>
</reference>
<dbReference type="SUPFAM" id="SSF110997">
    <property type="entry name" value="Sporulation related repeat"/>
    <property type="match status" value="1"/>
</dbReference>
<evidence type="ECO:0008006" key="5">
    <source>
        <dbReference type="Google" id="ProtNLM"/>
    </source>
</evidence>
<dbReference type="RefSeq" id="WP_018472641.1">
    <property type="nucleotide sequence ID" value="NZ_BMWX01000002.1"/>
</dbReference>
<protein>
    <recommendedName>
        <fullName evidence="5">Ezrin/radixin/moesin family protein</fullName>
    </recommendedName>
</protein>
<dbReference type="AlphaFoldDB" id="A0A918PPX4"/>
<evidence type="ECO:0000313" key="3">
    <source>
        <dbReference type="EMBL" id="GGZ18602.1"/>
    </source>
</evidence>
<feature type="signal peptide" evidence="2">
    <location>
        <begin position="1"/>
        <end position="25"/>
    </location>
</feature>
<keyword evidence="2" id="KW-0732">Signal</keyword>
<evidence type="ECO:0000256" key="2">
    <source>
        <dbReference type="SAM" id="SignalP"/>
    </source>
</evidence>
<dbReference type="Proteomes" id="UP000619457">
    <property type="component" value="Unassembled WGS sequence"/>
</dbReference>
<evidence type="ECO:0000256" key="1">
    <source>
        <dbReference type="SAM" id="Coils"/>
    </source>
</evidence>
<dbReference type="InterPro" id="IPR036680">
    <property type="entry name" value="SPOR-like_sf"/>
</dbReference>
<feature type="chain" id="PRO_5036835458" description="Ezrin/radixin/moesin family protein" evidence="2">
    <location>
        <begin position="26"/>
        <end position="206"/>
    </location>
</feature>
<accession>A0A918PPX4</accession>
<comment type="caution">
    <text evidence="3">The sequence shown here is derived from an EMBL/GenBank/DDBJ whole genome shotgun (WGS) entry which is preliminary data.</text>
</comment>
<evidence type="ECO:0000313" key="4">
    <source>
        <dbReference type="Proteomes" id="UP000619457"/>
    </source>
</evidence>
<keyword evidence="4" id="KW-1185">Reference proteome</keyword>